<sequence>MPQQPWADVPDARRAVMRANKAKNTKPEIVVRRMLHAMGYRFRLHRRDLPGTPDIVFPGRRKAIQVHGCFWHQHEGCRRATLPATRREFWVPKLARNKQRDADAEARLRALGWKVINVWECELQDLGRLEAKLQSFLAVANDEL</sequence>
<keyword evidence="3 6" id="KW-0227">DNA damage</keyword>
<dbReference type="NCBIfam" id="TIGR00632">
    <property type="entry name" value="vsr"/>
    <property type="match status" value="1"/>
</dbReference>
<keyword evidence="5 6" id="KW-0234">DNA repair</keyword>
<dbReference type="PIRSF" id="PIRSF018267">
    <property type="entry name" value="VSR_endonuc"/>
    <property type="match status" value="1"/>
</dbReference>
<dbReference type="EMBL" id="JAGIZA010000025">
    <property type="protein sequence ID" value="MBP0496011.1"/>
    <property type="molecule type" value="Genomic_DNA"/>
</dbReference>
<evidence type="ECO:0000256" key="3">
    <source>
        <dbReference type="ARBA" id="ARBA00022763"/>
    </source>
</evidence>
<dbReference type="GO" id="GO:0016787">
    <property type="term" value="F:hydrolase activity"/>
    <property type="evidence" value="ECO:0007669"/>
    <property type="project" value="UniProtKB-KW"/>
</dbReference>
<keyword evidence="1 6" id="KW-0540">Nuclease</keyword>
<dbReference type="InterPro" id="IPR004603">
    <property type="entry name" value="DNA_mismatch_endonuc_vsr"/>
</dbReference>
<keyword evidence="4 6" id="KW-0378">Hydrolase</keyword>
<evidence type="ECO:0000256" key="1">
    <source>
        <dbReference type="ARBA" id="ARBA00022722"/>
    </source>
</evidence>
<dbReference type="CDD" id="cd00221">
    <property type="entry name" value="Vsr"/>
    <property type="match status" value="1"/>
</dbReference>
<evidence type="ECO:0000256" key="5">
    <source>
        <dbReference type="ARBA" id="ARBA00023204"/>
    </source>
</evidence>
<evidence type="ECO:0000256" key="4">
    <source>
        <dbReference type="ARBA" id="ARBA00022801"/>
    </source>
</evidence>
<evidence type="ECO:0000313" key="7">
    <source>
        <dbReference type="EMBL" id="MBP0496011.1"/>
    </source>
</evidence>
<dbReference type="Proteomes" id="UP000677537">
    <property type="component" value="Unassembled WGS sequence"/>
</dbReference>
<evidence type="ECO:0000256" key="2">
    <source>
        <dbReference type="ARBA" id="ARBA00022759"/>
    </source>
</evidence>
<name>A0A940N161_9PROT</name>
<accession>A0A940N161</accession>
<organism evidence="7 8">
    <name type="scientific">Roseomonas indoligenes</name>
    <dbReference type="NCBI Taxonomy" id="2820811"/>
    <lineage>
        <taxon>Bacteria</taxon>
        <taxon>Pseudomonadati</taxon>
        <taxon>Pseudomonadota</taxon>
        <taxon>Alphaproteobacteria</taxon>
        <taxon>Acetobacterales</taxon>
        <taxon>Roseomonadaceae</taxon>
        <taxon>Roseomonas</taxon>
    </lineage>
</organism>
<dbReference type="InterPro" id="IPR011335">
    <property type="entry name" value="Restrct_endonuc-II-like"/>
</dbReference>
<proteinExistence type="inferred from homology"/>
<dbReference type="EC" id="3.1.-.-" evidence="6"/>
<comment type="similarity">
    <text evidence="6">Belongs to the vsr family.</text>
</comment>
<dbReference type="AlphaFoldDB" id="A0A940N161"/>
<dbReference type="SUPFAM" id="SSF52980">
    <property type="entry name" value="Restriction endonuclease-like"/>
    <property type="match status" value="1"/>
</dbReference>
<gene>
    <name evidence="7" type="primary">vsr</name>
    <name evidence="7" type="ORF">J5Y10_24730</name>
</gene>
<keyword evidence="2 6" id="KW-0255">Endonuclease</keyword>
<dbReference type="Pfam" id="PF03852">
    <property type="entry name" value="Vsr"/>
    <property type="match status" value="1"/>
</dbReference>
<dbReference type="GO" id="GO:0004519">
    <property type="term" value="F:endonuclease activity"/>
    <property type="evidence" value="ECO:0007669"/>
    <property type="project" value="UniProtKB-KW"/>
</dbReference>
<dbReference type="GO" id="GO:0006298">
    <property type="term" value="P:mismatch repair"/>
    <property type="evidence" value="ECO:0007669"/>
    <property type="project" value="UniProtKB-UniRule"/>
</dbReference>
<comment type="function">
    <text evidence="6">May nick specific sequences that contain T:G mispairs resulting from m5C-deamination.</text>
</comment>
<comment type="caution">
    <text evidence="7">The sequence shown here is derived from an EMBL/GenBank/DDBJ whole genome shotgun (WGS) entry which is preliminary data.</text>
</comment>
<evidence type="ECO:0000313" key="8">
    <source>
        <dbReference type="Proteomes" id="UP000677537"/>
    </source>
</evidence>
<keyword evidence="8" id="KW-1185">Reference proteome</keyword>
<dbReference type="Gene3D" id="3.40.960.10">
    <property type="entry name" value="VSR Endonuclease"/>
    <property type="match status" value="1"/>
</dbReference>
<reference evidence="7" key="1">
    <citation type="submission" date="2021-03" db="EMBL/GenBank/DDBJ databases">
        <authorList>
            <person name="So Y."/>
        </authorList>
    </citation>
    <scope>NUCLEOTIDE SEQUENCE</scope>
    <source>
        <strain evidence="7">SG15</strain>
    </source>
</reference>
<protein>
    <recommendedName>
        <fullName evidence="6">Very short patch repair endonuclease</fullName>
        <ecNumber evidence="6">3.1.-.-</ecNumber>
    </recommendedName>
</protein>
<evidence type="ECO:0000256" key="6">
    <source>
        <dbReference type="PIRNR" id="PIRNR018267"/>
    </source>
</evidence>